<evidence type="ECO:0000256" key="1">
    <source>
        <dbReference type="SAM" id="MobiDB-lite"/>
    </source>
</evidence>
<feature type="compositionally biased region" description="Low complexity" evidence="1">
    <location>
        <begin position="409"/>
        <end position="418"/>
    </location>
</feature>
<organism evidence="2 3">
    <name type="scientific">Friedmanniomyces simplex</name>
    <dbReference type="NCBI Taxonomy" id="329884"/>
    <lineage>
        <taxon>Eukaryota</taxon>
        <taxon>Fungi</taxon>
        <taxon>Dikarya</taxon>
        <taxon>Ascomycota</taxon>
        <taxon>Pezizomycotina</taxon>
        <taxon>Dothideomycetes</taxon>
        <taxon>Dothideomycetidae</taxon>
        <taxon>Mycosphaerellales</taxon>
        <taxon>Teratosphaeriaceae</taxon>
        <taxon>Friedmanniomyces</taxon>
    </lineage>
</organism>
<name>A0A4U0XY67_9PEZI</name>
<accession>A0A4U0XY67</accession>
<gene>
    <name evidence="2" type="ORF">B0A55_01585</name>
</gene>
<feature type="compositionally biased region" description="Low complexity" evidence="1">
    <location>
        <begin position="389"/>
        <end position="401"/>
    </location>
</feature>
<protein>
    <recommendedName>
        <fullName evidence="4">F-box domain-containing protein</fullName>
    </recommendedName>
</protein>
<proteinExistence type="predicted"/>
<dbReference type="AlphaFoldDB" id="A0A4U0XY67"/>
<feature type="compositionally biased region" description="Acidic residues" evidence="1">
    <location>
        <begin position="228"/>
        <end position="240"/>
    </location>
</feature>
<feature type="region of interest" description="Disordered" evidence="1">
    <location>
        <begin position="221"/>
        <end position="247"/>
    </location>
</feature>
<dbReference type="STRING" id="329884.A0A4U0XY67"/>
<evidence type="ECO:0000313" key="3">
    <source>
        <dbReference type="Proteomes" id="UP000309340"/>
    </source>
</evidence>
<evidence type="ECO:0008006" key="4">
    <source>
        <dbReference type="Google" id="ProtNLM"/>
    </source>
</evidence>
<feature type="region of interest" description="Disordered" evidence="1">
    <location>
        <begin position="348"/>
        <end position="419"/>
    </location>
</feature>
<comment type="caution">
    <text evidence="2">The sequence shown here is derived from an EMBL/GenBank/DDBJ whole genome shotgun (WGS) entry which is preliminary data.</text>
</comment>
<feature type="compositionally biased region" description="Pro residues" evidence="1">
    <location>
        <begin position="353"/>
        <end position="362"/>
    </location>
</feature>
<keyword evidence="3" id="KW-1185">Reference proteome</keyword>
<dbReference type="Proteomes" id="UP000309340">
    <property type="component" value="Unassembled WGS sequence"/>
</dbReference>
<dbReference type="OrthoDB" id="3637487at2759"/>
<reference evidence="2 3" key="1">
    <citation type="submission" date="2017-03" db="EMBL/GenBank/DDBJ databases">
        <title>Genomes of endolithic fungi from Antarctica.</title>
        <authorList>
            <person name="Coleine C."/>
            <person name="Masonjones S."/>
            <person name="Stajich J.E."/>
        </authorList>
    </citation>
    <scope>NUCLEOTIDE SEQUENCE [LARGE SCALE GENOMIC DNA]</scope>
    <source>
        <strain evidence="2 3">CCFEE 5184</strain>
    </source>
</reference>
<evidence type="ECO:0000313" key="2">
    <source>
        <dbReference type="EMBL" id="TKA81867.1"/>
    </source>
</evidence>
<sequence>MATLQTLPIELLALISEHLGGRELRRGKDEGTHRLTLSRNWYDAARSVFTTGVDLATVRIYGHNVKHLSQGKWSYAAGERLLMHKNTRMLNLRFVGHWWDQEAARSYEVLLSPDHGVTVGGEEDTTVPPTDNSADTRGWQAWRSRTLAPTLDELFGDLRNFTALESLSLEAVNEETPHENSVAKGYLYGQTLRVLFANLPVLQNLTSLTLDTAGTNLICRPTTGSAEGDSDADDDDDPDSSGETADQKQHVCLCSPLAAILPRIPTVRLRMRRVCPAIFPQNTSGPLPRKEDIKARSLILKLHLPTFGPQATTPCSHPTTGGRPNYGLGHAGQILEAARAYLTYLSHMRQGPETPPPPPPSPSAAATRPTPNRRHRGKQPPDPRSGRFAPDPSASSSTSAPNPVPSPNDPTNSTSSSSGMHLLRISLRDPTAAAGPCLVVVDCIAARRLWVPEGFFVYEDDGRGGSAGG</sequence>
<dbReference type="EMBL" id="NAJQ01000044">
    <property type="protein sequence ID" value="TKA81867.1"/>
    <property type="molecule type" value="Genomic_DNA"/>
</dbReference>